<protein>
    <submittedName>
        <fullName evidence="1">Uncharacterized protein</fullName>
    </submittedName>
</protein>
<evidence type="ECO:0000313" key="2">
    <source>
        <dbReference type="Proteomes" id="UP000031523"/>
    </source>
</evidence>
<dbReference type="EMBL" id="CP010519">
    <property type="protein sequence ID" value="AJE82210.1"/>
    <property type="molecule type" value="Genomic_DNA"/>
</dbReference>
<reference evidence="1 2" key="1">
    <citation type="submission" date="2015-01" db="EMBL/GenBank/DDBJ databases">
        <title>Enhanced salinomycin production by adjusting the supply of polyketide extender units in Streptomyce albus DSM 41398.</title>
        <authorList>
            <person name="Lu C."/>
        </authorList>
    </citation>
    <scope>NUCLEOTIDE SEQUENCE [LARGE SCALE GENOMIC DNA]</scope>
    <source>
        <strain evidence="2">ATCC 21838 / DSM 41398 / FERM P-419 / JCM 4703 / NBRC 107858</strain>
    </source>
</reference>
<accession>A0A0B5ESG3</accession>
<sequence length="38" mass="4019">MTRCVALWCCRTVASGRRARAGRAGGGRVARVALRVSS</sequence>
<keyword evidence="2" id="KW-1185">Reference proteome</keyword>
<dbReference type="Proteomes" id="UP000031523">
    <property type="component" value="Chromosome"/>
</dbReference>
<dbReference type="KEGG" id="sals:SLNWT_1834"/>
<organism evidence="1 2">
    <name type="scientific">Streptomyces albus (strain ATCC 21838 / DSM 41398 / FERM P-419 / JCM 4703 / NBRC 107858)</name>
    <dbReference type="NCBI Taxonomy" id="1081613"/>
    <lineage>
        <taxon>Bacteria</taxon>
        <taxon>Bacillati</taxon>
        <taxon>Actinomycetota</taxon>
        <taxon>Actinomycetes</taxon>
        <taxon>Kitasatosporales</taxon>
        <taxon>Streptomycetaceae</taxon>
        <taxon>Streptomyces</taxon>
    </lineage>
</organism>
<evidence type="ECO:0000313" key="1">
    <source>
        <dbReference type="EMBL" id="AJE82210.1"/>
    </source>
</evidence>
<gene>
    <name evidence="1" type="ORF">SLNWT_1834</name>
</gene>
<proteinExistence type="predicted"/>
<name>A0A0B5ESG3_STRA4</name>
<dbReference type="AlphaFoldDB" id="A0A0B5ESG3"/>